<comment type="catalytic activity">
    <reaction evidence="9">
        <text>a 2,3-saturated acyl-[ACP] + NAD(+) = a (2E)-enoyl-[ACP] + NADH + H(+)</text>
        <dbReference type="Rhea" id="RHEA:10240"/>
        <dbReference type="Rhea" id="RHEA-COMP:9925"/>
        <dbReference type="Rhea" id="RHEA-COMP:9926"/>
        <dbReference type="ChEBI" id="CHEBI:15378"/>
        <dbReference type="ChEBI" id="CHEBI:57540"/>
        <dbReference type="ChEBI" id="CHEBI:57945"/>
        <dbReference type="ChEBI" id="CHEBI:78784"/>
        <dbReference type="ChEBI" id="CHEBI:78785"/>
        <dbReference type="EC" id="1.3.1.9"/>
    </reaction>
</comment>
<dbReference type="Proteomes" id="UP000664417">
    <property type="component" value="Unassembled WGS sequence"/>
</dbReference>
<dbReference type="InterPro" id="IPR036291">
    <property type="entry name" value="NAD(P)-bd_dom_sf"/>
</dbReference>
<feature type="binding site" evidence="11">
    <location>
        <position position="94"/>
    </location>
    <ligand>
        <name>substrate</name>
    </ligand>
</feature>
<feature type="active site" description="Proton acceptor" evidence="10">
    <location>
        <position position="155"/>
    </location>
</feature>
<dbReference type="SUPFAM" id="SSF51735">
    <property type="entry name" value="NAD(P)-binding Rossmann-fold domains"/>
    <property type="match status" value="1"/>
</dbReference>
<feature type="binding site" evidence="12">
    <location>
        <position position="91"/>
    </location>
    <ligand>
        <name>NAD(+)</name>
        <dbReference type="ChEBI" id="CHEBI:57540"/>
    </ligand>
</feature>
<evidence type="ECO:0000256" key="1">
    <source>
        <dbReference type="ARBA" id="ARBA00005194"/>
    </source>
</evidence>
<protein>
    <recommendedName>
        <fullName evidence="9">Enoyl-[acyl-carrier-protein] reductase [NADH]</fullName>
        <ecNumber evidence="9">1.3.1.9</ecNumber>
    </recommendedName>
</protein>
<keyword evidence="6 9" id="KW-0520">NAD</keyword>
<reference evidence="13" key="1">
    <citation type="submission" date="2021-03" db="EMBL/GenBank/DDBJ databases">
        <authorList>
            <person name="Wang G."/>
        </authorList>
    </citation>
    <scope>NUCLEOTIDE SEQUENCE</scope>
    <source>
        <strain evidence="13">KCTC 12899</strain>
    </source>
</reference>
<feature type="binding site" evidence="12">
    <location>
        <begin position="18"/>
        <end position="19"/>
    </location>
    <ligand>
        <name>NAD(+)</name>
        <dbReference type="ChEBI" id="CHEBI:57540"/>
    </ligand>
</feature>
<comment type="pathway">
    <text evidence="1">Lipid metabolism; fatty acid biosynthesis.</text>
</comment>
<proteinExistence type="inferred from homology"/>
<evidence type="ECO:0000256" key="9">
    <source>
        <dbReference type="PIRNR" id="PIRNR000094"/>
    </source>
</evidence>
<feature type="binding site" evidence="12">
    <location>
        <position position="162"/>
    </location>
    <ligand>
        <name>NAD(+)</name>
        <dbReference type="ChEBI" id="CHEBI:57540"/>
    </ligand>
</feature>
<evidence type="ECO:0000256" key="11">
    <source>
        <dbReference type="PIRSR" id="PIRSR000094-2"/>
    </source>
</evidence>
<dbReference type="CDD" id="cd05372">
    <property type="entry name" value="ENR_SDR"/>
    <property type="match status" value="1"/>
</dbReference>
<dbReference type="FunFam" id="3.40.50.720:FF:000054">
    <property type="entry name" value="Enoyl-[acyl-carrier-protein] reductase [NADH]"/>
    <property type="match status" value="1"/>
</dbReference>
<dbReference type="InterPro" id="IPR002347">
    <property type="entry name" value="SDR_fam"/>
</dbReference>
<dbReference type="PANTHER" id="PTHR43159:SF2">
    <property type="entry name" value="ENOYL-[ACYL-CARRIER-PROTEIN] REDUCTASE [NADH], CHLOROPLASTIC"/>
    <property type="match status" value="1"/>
</dbReference>
<dbReference type="Pfam" id="PF13561">
    <property type="entry name" value="adh_short_C2"/>
    <property type="match status" value="1"/>
</dbReference>
<dbReference type="InterPro" id="IPR014358">
    <property type="entry name" value="Enoyl-ACP_Rdtase_NADH"/>
</dbReference>
<evidence type="ECO:0000313" key="13">
    <source>
        <dbReference type="EMBL" id="MBO1318046.1"/>
    </source>
</evidence>
<evidence type="ECO:0000256" key="6">
    <source>
        <dbReference type="ARBA" id="ARBA00023027"/>
    </source>
</evidence>
<evidence type="ECO:0000256" key="10">
    <source>
        <dbReference type="PIRSR" id="PIRSR000094-1"/>
    </source>
</evidence>
<dbReference type="RefSeq" id="WP_207857612.1">
    <property type="nucleotide sequence ID" value="NZ_JAFREP010000004.1"/>
</dbReference>
<evidence type="ECO:0000256" key="4">
    <source>
        <dbReference type="ARBA" id="ARBA00022832"/>
    </source>
</evidence>
<dbReference type="EMBL" id="JAFREP010000004">
    <property type="protein sequence ID" value="MBO1318046.1"/>
    <property type="molecule type" value="Genomic_DNA"/>
</dbReference>
<feature type="binding site" evidence="12">
    <location>
        <begin position="191"/>
        <end position="195"/>
    </location>
    <ligand>
        <name>NAD(+)</name>
        <dbReference type="ChEBI" id="CHEBI:57540"/>
    </ligand>
</feature>
<dbReference type="PRINTS" id="PR00081">
    <property type="entry name" value="GDHRDH"/>
</dbReference>
<dbReference type="GO" id="GO:0004318">
    <property type="term" value="F:enoyl-[acyl-carrier-protein] reductase (NADH) activity"/>
    <property type="evidence" value="ECO:0007669"/>
    <property type="project" value="UniProtKB-EC"/>
</dbReference>
<dbReference type="EC" id="1.3.1.9" evidence="9"/>
<comment type="similarity">
    <text evidence="2 9">Belongs to the short-chain dehydrogenases/reductases (SDR) family. FabI subfamily.</text>
</comment>
<keyword evidence="3 9" id="KW-0444">Lipid biosynthesis</keyword>
<dbReference type="PANTHER" id="PTHR43159">
    <property type="entry name" value="ENOYL-[ACYL-CARRIER-PROTEIN] REDUCTASE"/>
    <property type="match status" value="1"/>
</dbReference>
<feature type="binding site" evidence="12">
    <location>
        <position position="12"/>
    </location>
    <ligand>
        <name>NAD(+)</name>
        <dbReference type="ChEBI" id="CHEBI:57540"/>
    </ligand>
</feature>
<keyword evidence="5 9" id="KW-0560">Oxidoreductase</keyword>
<dbReference type="Gene3D" id="1.10.8.400">
    <property type="entry name" value="Enoyl acyl carrier protein reductase"/>
    <property type="match status" value="1"/>
</dbReference>
<comment type="caution">
    <text evidence="13">The sequence shown here is derived from an EMBL/GenBank/DDBJ whole genome shotgun (WGS) entry which is preliminary data.</text>
</comment>
<feature type="binding site" evidence="12">
    <location>
        <begin position="63"/>
        <end position="64"/>
    </location>
    <ligand>
        <name>NAD(+)</name>
        <dbReference type="ChEBI" id="CHEBI:57540"/>
    </ligand>
</feature>
<sequence length="255" mass="27460">MLLKGKKILILGIANHRSIAAGIAKVCAAQGAQLALTYLNDRFLKSVEKIATDFENPLLLPCDVNQDDQVVALFDRIKEEWGHLDGLVHSIAFADQNDLKGSFEETSRDGFLLAHNVSAYSLPLLANHAKPLMAERGGSILCMSYLGGERVVTNYNVMGVAKASLEMSAKYLAASMGEHNIRVNIVSPGPIKTLAASGIAGFRSILDEVKERNPLKRNVDPNDVGNVSAFLLSDFASAVTGETIHVDAGYHILGM</sequence>
<evidence type="ECO:0000256" key="12">
    <source>
        <dbReference type="PIRSR" id="PIRSR000094-3"/>
    </source>
</evidence>
<evidence type="ECO:0000256" key="7">
    <source>
        <dbReference type="ARBA" id="ARBA00023098"/>
    </source>
</evidence>
<dbReference type="Gene3D" id="3.40.50.720">
    <property type="entry name" value="NAD(P)-binding Rossmann-like Domain"/>
    <property type="match status" value="1"/>
</dbReference>
<evidence type="ECO:0000256" key="3">
    <source>
        <dbReference type="ARBA" id="ARBA00022516"/>
    </source>
</evidence>
<dbReference type="AlphaFoldDB" id="A0A8J7Q538"/>
<name>A0A8J7Q538_9BACT</name>
<keyword evidence="4" id="KW-0276">Fatty acid metabolism</keyword>
<evidence type="ECO:0000256" key="8">
    <source>
        <dbReference type="ARBA" id="ARBA00023160"/>
    </source>
</evidence>
<keyword evidence="14" id="KW-1185">Reference proteome</keyword>
<gene>
    <name evidence="13" type="ORF">J3U88_06190</name>
</gene>
<keyword evidence="8 9" id="KW-0275">Fatty acid biosynthesis</keyword>
<dbReference type="FunFam" id="1.10.8.400:FF:000001">
    <property type="entry name" value="Enoyl-[acyl-carrier-protein] reductase [NADH]"/>
    <property type="match status" value="1"/>
</dbReference>
<keyword evidence="7" id="KW-0443">Lipid metabolism</keyword>
<organism evidence="13 14">
    <name type="scientific">Acanthopleuribacter pedis</name>
    <dbReference type="NCBI Taxonomy" id="442870"/>
    <lineage>
        <taxon>Bacteria</taxon>
        <taxon>Pseudomonadati</taxon>
        <taxon>Acidobacteriota</taxon>
        <taxon>Holophagae</taxon>
        <taxon>Acanthopleuribacterales</taxon>
        <taxon>Acanthopleuribacteraceae</taxon>
        <taxon>Acanthopleuribacter</taxon>
    </lineage>
</organism>
<dbReference type="PIRSF" id="PIRSF000094">
    <property type="entry name" value="Enoyl-ACP_rdct"/>
    <property type="match status" value="1"/>
</dbReference>
<feature type="active site" description="Proton acceptor" evidence="10">
    <location>
        <position position="145"/>
    </location>
</feature>
<accession>A0A8J7Q538</accession>
<evidence type="ECO:0000256" key="2">
    <source>
        <dbReference type="ARBA" id="ARBA00009233"/>
    </source>
</evidence>
<evidence type="ECO:0000313" key="14">
    <source>
        <dbReference type="Proteomes" id="UP000664417"/>
    </source>
</evidence>
<evidence type="ECO:0000256" key="5">
    <source>
        <dbReference type="ARBA" id="ARBA00023002"/>
    </source>
</evidence>
<dbReference type="GO" id="GO:0006633">
    <property type="term" value="P:fatty acid biosynthetic process"/>
    <property type="evidence" value="ECO:0007669"/>
    <property type="project" value="UniProtKB-KW"/>
</dbReference>